<dbReference type="PIRSF" id="PIRSF017393">
    <property type="entry name" value="MTase_SAV2177"/>
    <property type="match status" value="1"/>
</dbReference>
<accession>A0ABX8R9K3</accession>
<dbReference type="Pfam" id="PF04672">
    <property type="entry name" value="Methyltransf_19"/>
    <property type="match status" value="1"/>
</dbReference>
<dbReference type="GO" id="GO:0032259">
    <property type="term" value="P:methylation"/>
    <property type="evidence" value="ECO:0007669"/>
    <property type="project" value="UniProtKB-KW"/>
</dbReference>
<dbReference type="Proteomes" id="UP001049518">
    <property type="component" value="Chromosome"/>
</dbReference>
<dbReference type="GO" id="GO:0008168">
    <property type="term" value="F:methyltransferase activity"/>
    <property type="evidence" value="ECO:0007669"/>
    <property type="project" value="UniProtKB-KW"/>
</dbReference>
<evidence type="ECO:0000313" key="2">
    <source>
        <dbReference type="EMBL" id="QXJ26994.1"/>
    </source>
</evidence>
<organism evidence="2 3">
    <name type="scientific">Actinomadura graeca</name>
    <dbReference type="NCBI Taxonomy" id="2750812"/>
    <lineage>
        <taxon>Bacteria</taxon>
        <taxon>Bacillati</taxon>
        <taxon>Actinomycetota</taxon>
        <taxon>Actinomycetes</taxon>
        <taxon>Streptosporangiales</taxon>
        <taxon>Thermomonosporaceae</taxon>
        <taxon>Actinomadura</taxon>
    </lineage>
</organism>
<dbReference type="SUPFAM" id="SSF53335">
    <property type="entry name" value="S-adenosyl-L-methionine-dependent methyltransferases"/>
    <property type="match status" value="1"/>
</dbReference>
<keyword evidence="2" id="KW-0489">Methyltransferase</keyword>
<gene>
    <name evidence="2" type="ORF">AGRA3207_007407</name>
</gene>
<evidence type="ECO:0000313" key="3">
    <source>
        <dbReference type="Proteomes" id="UP001049518"/>
    </source>
</evidence>
<dbReference type="EMBL" id="CP059572">
    <property type="protein sequence ID" value="QXJ26994.1"/>
    <property type="molecule type" value="Genomic_DNA"/>
</dbReference>
<sequence>MPAPRPRPSQDHLQPASTQISTGTPSPARVYDHLLGGKDNYGPDREFVAALPKPAQLLLRRLAHDNRSFLGRAVRHLATSAGIRQFIDIGTGLPTRDNVHQIAQRHTPGTRVVYVDNDPVVLAHARALLTSTPQGRTAYIDADARDTPAIVDGAAQAGVDLSRPVAVLLVAVLHLIDDAEAVAAPLRQAVAPGSQVVISHGVDCAQMAEVAAAYRQHVGMGTPRTVEEIAGLFGGWPMADPGLVGVAHWRPDRPRPAQAHDGLVVGGIARKPAAPAPGPGRECTR</sequence>
<evidence type="ECO:0000256" key="1">
    <source>
        <dbReference type="SAM" id="MobiDB-lite"/>
    </source>
</evidence>
<name>A0ABX8R9K3_9ACTN</name>
<protein>
    <submittedName>
        <fullName evidence="2">SAM-dependent methyltransferase</fullName>
    </submittedName>
</protein>
<feature type="compositionally biased region" description="Polar residues" evidence="1">
    <location>
        <begin position="11"/>
        <end position="25"/>
    </location>
</feature>
<dbReference type="Gene3D" id="3.40.50.150">
    <property type="entry name" value="Vaccinia Virus protein VP39"/>
    <property type="match status" value="1"/>
</dbReference>
<proteinExistence type="predicted"/>
<keyword evidence="2" id="KW-0808">Transferase</keyword>
<feature type="region of interest" description="Disordered" evidence="1">
    <location>
        <begin position="1"/>
        <end position="27"/>
    </location>
</feature>
<dbReference type="InterPro" id="IPR029063">
    <property type="entry name" value="SAM-dependent_MTases_sf"/>
</dbReference>
<keyword evidence="3" id="KW-1185">Reference proteome</keyword>
<reference evidence="2" key="1">
    <citation type="submission" date="2020-07" db="EMBL/GenBank/DDBJ databases">
        <authorList>
            <person name="Tarantini F.S."/>
            <person name="Hong K.W."/>
            <person name="Chan K.G."/>
        </authorList>
    </citation>
    <scope>NUCLEOTIDE SEQUENCE</scope>
    <source>
        <strain evidence="2">32-07</strain>
    </source>
</reference>
<dbReference type="InterPro" id="IPR006764">
    <property type="entry name" value="SAM_dep_MeTrfase_SAV2177_type"/>
</dbReference>